<gene>
    <name evidence="2" type="ORF">DXG03_002295</name>
</gene>
<proteinExistence type="predicted"/>
<sequence>MECCDGASRPSEPWTRAAPVPAPVPPFTLLGALNSVNSKLYQLTRLHSAATSQSKHVFESQHTRRTKANTNTKTNTNTPLAPGSVTRAVDAPVTVMPSPIVGRIAGTSTQTTYAANSATGSLPGATIALTSSGGTQRPGTLVDTDPAAVLANFLSPQSPDACPLKLSVNTLKTLYASSKAAKQLRRLSSKNLTELTALMGTLSLSGPRNPCIYLSKLACQVTTTEIDATVAHWAFVLEVARDKEKVLQQDLNGTDRYWLMRAELAKVVLTEGEAPLDDEDRGLRAFSRATQHYFRIWRHTPDPEVHLPYLQALLDLRSPEHIATLVQRLCKVLELHANPHSRLLDLLWTIISRHTHDFTPALKGRILSMISSRLTRFASSPATISTPSHPPRQSPKPTRATPSSAELGSALGLALFPSYLATSRARSRPKLHEWANREAQRAFAPSIALETRWDNLLLLAISRVPETRPLSVSTSTRDREDAAKTVGVDASDWRSVMLLAALEQTVGGSSSRSGSANRTLEGDAAAAARESIRSIVRPLWRSWKDSHAKDSRPVEVSRAILVILFRLAAVVIDAPLTDGCRRYCVEHGLFDWGTGAEGKAQVTELLAAYVRATAVSQGNAWQDVFVASVPPESRTEVLEALLWYSRDASDSAYSVYRFAKDQGYPLSDDAIHAMSLSLASSRTWHLAVPFLDRTNMSRERTEELLISILRVFQWECMEFVDPSLVKVLGNTLWKLYAHQAPDDCIKYPVRFFFPIMIASRHPARAINLVEAIHRQSPTFFTTRFYLRLMRTLVRFRHLHLTPRVLQLAPNTSTHAVDDLRRKTTLYLARAGASTMARTAHRFGFRPNRWQTTRETMVRAAAFRVRSPSTQNALASVSLLARRPTHGPTIKSAATLLVRARRTYAARKVLERARPHIDRKTSTAIGNAIIHGYLKQHRLRNGRLVRQILHMKDLLEKQYGFAPDRVTINIIIKAILRWRHTIDAGKVKALFDHMVRCGYPATAKWCDSTGVPFGTPLAAHTFSVPAMEEGISFERHVRPLYKMFVKALFARQDVRAARTVLGIMKEEEVGAMRRREDRNRARKLGLVKKKMREQELRNSRHC</sequence>
<dbReference type="EMBL" id="JABCKV010000163">
    <property type="protein sequence ID" value="KAG5642719.1"/>
    <property type="molecule type" value="Genomic_DNA"/>
</dbReference>
<dbReference type="Gene3D" id="1.25.40.10">
    <property type="entry name" value="Tetratricopeptide repeat domain"/>
    <property type="match status" value="1"/>
</dbReference>
<evidence type="ECO:0000313" key="2">
    <source>
        <dbReference type="EMBL" id="KAG5642719.1"/>
    </source>
</evidence>
<protein>
    <submittedName>
        <fullName evidence="2">Uncharacterized protein</fullName>
    </submittedName>
</protein>
<feature type="compositionally biased region" description="Low complexity" evidence="1">
    <location>
        <begin position="68"/>
        <end position="78"/>
    </location>
</feature>
<feature type="region of interest" description="Disordered" evidence="1">
    <location>
        <begin position="380"/>
        <end position="404"/>
    </location>
</feature>
<evidence type="ECO:0000256" key="1">
    <source>
        <dbReference type="SAM" id="MobiDB-lite"/>
    </source>
</evidence>
<name>A0A9P7KB43_9AGAR</name>
<evidence type="ECO:0000313" key="3">
    <source>
        <dbReference type="Proteomes" id="UP000775547"/>
    </source>
</evidence>
<dbReference type="InterPro" id="IPR011990">
    <property type="entry name" value="TPR-like_helical_dom_sf"/>
</dbReference>
<dbReference type="Proteomes" id="UP000775547">
    <property type="component" value="Unassembled WGS sequence"/>
</dbReference>
<organism evidence="2 3">
    <name type="scientific">Asterophora parasitica</name>
    <dbReference type="NCBI Taxonomy" id="117018"/>
    <lineage>
        <taxon>Eukaryota</taxon>
        <taxon>Fungi</taxon>
        <taxon>Dikarya</taxon>
        <taxon>Basidiomycota</taxon>
        <taxon>Agaricomycotina</taxon>
        <taxon>Agaricomycetes</taxon>
        <taxon>Agaricomycetidae</taxon>
        <taxon>Agaricales</taxon>
        <taxon>Tricholomatineae</taxon>
        <taxon>Lyophyllaceae</taxon>
        <taxon>Asterophora</taxon>
    </lineage>
</organism>
<dbReference type="AlphaFoldDB" id="A0A9P7KB43"/>
<comment type="caution">
    <text evidence="2">The sequence shown here is derived from an EMBL/GenBank/DDBJ whole genome shotgun (WGS) entry which is preliminary data.</text>
</comment>
<reference evidence="2" key="2">
    <citation type="submission" date="2021-10" db="EMBL/GenBank/DDBJ databases">
        <title>Phylogenomics reveals ancestral predisposition of the termite-cultivated fungus Termitomyces towards a domesticated lifestyle.</title>
        <authorList>
            <person name="Auxier B."/>
            <person name="Grum-Grzhimaylo A."/>
            <person name="Cardenas M.E."/>
            <person name="Lodge J.D."/>
            <person name="Laessoe T."/>
            <person name="Pedersen O."/>
            <person name="Smith M.E."/>
            <person name="Kuyper T.W."/>
            <person name="Franco-Molano E.A."/>
            <person name="Baroni T.J."/>
            <person name="Aanen D.K."/>
        </authorList>
    </citation>
    <scope>NUCLEOTIDE SEQUENCE</scope>
    <source>
        <strain evidence="2">AP01</strain>
        <tissue evidence="2">Mycelium</tissue>
    </source>
</reference>
<reference evidence="2" key="1">
    <citation type="submission" date="2020-07" db="EMBL/GenBank/DDBJ databases">
        <authorList>
            <person name="Nieuwenhuis M."/>
            <person name="Van De Peppel L.J.J."/>
        </authorList>
    </citation>
    <scope>NUCLEOTIDE SEQUENCE</scope>
    <source>
        <strain evidence="2">AP01</strain>
        <tissue evidence="2">Mycelium</tissue>
    </source>
</reference>
<feature type="region of interest" description="Disordered" evidence="1">
    <location>
        <begin position="51"/>
        <end position="84"/>
    </location>
</feature>
<feature type="region of interest" description="Disordered" evidence="1">
    <location>
        <begin position="1"/>
        <end position="20"/>
    </location>
</feature>
<dbReference type="OrthoDB" id="2565179at2759"/>
<accession>A0A9P7KB43</accession>
<keyword evidence="3" id="KW-1185">Reference proteome</keyword>